<dbReference type="Pfam" id="PF00042">
    <property type="entry name" value="Globin"/>
    <property type="match status" value="1"/>
</dbReference>
<keyword evidence="5" id="KW-0408">Iron</keyword>
<evidence type="ECO:0000313" key="8">
    <source>
        <dbReference type="EMBL" id="CAH3018935.1"/>
    </source>
</evidence>
<evidence type="ECO:0000256" key="6">
    <source>
        <dbReference type="RuleBase" id="RU000356"/>
    </source>
</evidence>
<proteinExistence type="inferred from homology"/>
<dbReference type="PRINTS" id="PR01907">
    <property type="entry name" value="WORMGLOBIN"/>
</dbReference>
<evidence type="ECO:0000259" key="7">
    <source>
        <dbReference type="PROSITE" id="PS01033"/>
    </source>
</evidence>
<name>A0ABN8LNY7_9CNID</name>
<dbReference type="InterPro" id="IPR012292">
    <property type="entry name" value="Globin/Proto"/>
</dbReference>
<dbReference type="InterPro" id="IPR009050">
    <property type="entry name" value="Globin-like_sf"/>
</dbReference>
<dbReference type="EMBL" id="CALNXI010000101">
    <property type="protein sequence ID" value="CAH3018935.1"/>
    <property type="molecule type" value="Genomic_DNA"/>
</dbReference>
<dbReference type="PANTHER" id="PTHR46458:SF1">
    <property type="entry name" value="GEO09476P1"/>
    <property type="match status" value="1"/>
</dbReference>
<evidence type="ECO:0000256" key="2">
    <source>
        <dbReference type="ARBA" id="ARBA00022617"/>
    </source>
</evidence>
<evidence type="ECO:0000256" key="1">
    <source>
        <dbReference type="ARBA" id="ARBA00022448"/>
    </source>
</evidence>
<reference evidence="8 9" key="1">
    <citation type="submission" date="2022-05" db="EMBL/GenBank/DDBJ databases">
        <authorList>
            <consortium name="Genoscope - CEA"/>
            <person name="William W."/>
        </authorList>
    </citation>
    <scope>NUCLEOTIDE SEQUENCE [LARGE SCALE GENOMIC DNA]</scope>
</reference>
<keyword evidence="4" id="KW-0479">Metal-binding</keyword>
<keyword evidence="1 6" id="KW-0813">Transport</keyword>
<dbReference type="PROSITE" id="PS01033">
    <property type="entry name" value="GLOBIN"/>
    <property type="match status" value="1"/>
</dbReference>
<dbReference type="InterPro" id="IPR050532">
    <property type="entry name" value="Globin-like_OT"/>
</dbReference>
<dbReference type="SUPFAM" id="SSF46458">
    <property type="entry name" value="Globin-like"/>
    <property type="match status" value="1"/>
</dbReference>
<evidence type="ECO:0000256" key="3">
    <source>
        <dbReference type="ARBA" id="ARBA00022621"/>
    </source>
</evidence>
<sequence length="181" mass="20496">MGCSASFPNHTTPWKKPTCAPGDFQIASVSLSHNTKNTLRESWKLVEPVKTETGKAMFMRLFKTHPNIQDTFPSFRGVSLDELMNSRSLYLHANRVMAVVENAISALDDADEVVESLTNLGKKHQPWSLTQEHFRVLGDALLWALQEMLNTECTNQVIEAWKELFKFITRPMLNGVEGDVF</sequence>
<dbReference type="PANTHER" id="PTHR46458">
    <property type="entry name" value="BLR2807 PROTEIN"/>
    <property type="match status" value="1"/>
</dbReference>
<comment type="caution">
    <text evidence="8">The sequence shown here is derived from an EMBL/GenBank/DDBJ whole genome shotgun (WGS) entry which is preliminary data.</text>
</comment>
<keyword evidence="2 6" id="KW-0349">Heme</keyword>
<dbReference type="Proteomes" id="UP001159427">
    <property type="component" value="Unassembled WGS sequence"/>
</dbReference>
<feature type="domain" description="Globin" evidence="7">
    <location>
        <begin position="30"/>
        <end position="177"/>
    </location>
</feature>
<evidence type="ECO:0000256" key="4">
    <source>
        <dbReference type="ARBA" id="ARBA00022723"/>
    </source>
</evidence>
<dbReference type="Gene3D" id="1.10.490.10">
    <property type="entry name" value="Globins"/>
    <property type="match status" value="1"/>
</dbReference>
<dbReference type="InterPro" id="IPR000971">
    <property type="entry name" value="Globin"/>
</dbReference>
<evidence type="ECO:0000256" key="5">
    <source>
        <dbReference type="ARBA" id="ARBA00023004"/>
    </source>
</evidence>
<keyword evidence="9" id="KW-1185">Reference proteome</keyword>
<accession>A0ABN8LNY7</accession>
<protein>
    <recommendedName>
        <fullName evidence="7">Globin domain-containing protein</fullName>
    </recommendedName>
</protein>
<keyword evidence="3 6" id="KW-0561">Oxygen transport</keyword>
<comment type="similarity">
    <text evidence="6">Belongs to the globin family.</text>
</comment>
<evidence type="ECO:0000313" key="9">
    <source>
        <dbReference type="Proteomes" id="UP001159427"/>
    </source>
</evidence>
<organism evidence="8 9">
    <name type="scientific">Porites evermanni</name>
    <dbReference type="NCBI Taxonomy" id="104178"/>
    <lineage>
        <taxon>Eukaryota</taxon>
        <taxon>Metazoa</taxon>
        <taxon>Cnidaria</taxon>
        <taxon>Anthozoa</taxon>
        <taxon>Hexacorallia</taxon>
        <taxon>Scleractinia</taxon>
        <taxon>Fungiina</taxon>
        <taxon>Poritidae</taxon>
        <taxon>Porites</taxon>
    </lineage>
</organism>
<gene>
    <name evidence="8" type="ORF">PEVE_00000378</name>
</gene>